<dbReference type="EMBL" id="BPLR01012976">
    <property type="protein sequence ID" value="GIY57862.1"/>
    <property type="molecule type" value="Genomic_DNA"/>
</dbReference>
<accession>A0AAV4UIV7</accession>
<reference evidence="2 3" key="1">
    <citation type="submission" date="2021-06" db="EMBL/GenBank/DDBJ databases">
        <title>Caerostris extrusa draft genome.</title>
        <authorList>
            <person name="Kono N."/>
            <person name="Arakawa K."/>
        </authorList>
    </citation>
    <scope>NUCLEOTIDE SEQUENCE [LARGE SCALE GENOMIC DNA]</scope>
</reference>
<sequence length="276" mass="30966">MEAEPYWESVFSGRENLIYIACARGNDDVNAHDALESEIATLEQHLFDFNGGGGKKQLASLAPYTSCDVPASTKKHEVLSASYPGANERLVSDFLEIRRKNWRGKRKGLLNIYFQFCIEAEPYWESVFSEPNVPNGETPCHNRITVDSIGQPRCAYRIINIHFVRKRTIKMEHEGIVGQKIPGKSVWLLNSFRTSRDPLGSVDPSDHLNRYWGPSPTILCNPTRNSSVALRDLLQTPQLMVTFSKFYDAWRFSPNSTSPGGIPQTPSVSATMSNPA</sequence>
<protein>
    <submittedName>
        <fullName evidence="2">Uncharacterized protein</fullName>
    </submittedName>
</protein>
<evidence type="ECO:0000313" key="2">
    <source>
        <dbReference type="EMBL" id="GIY57862.1"/>
    </source>
</evidence>
<evidence type="ECO:0000313" key="3">
    <source>
        <dbReference type="Proteomes" id="UP001054945"/>
    </source>
</evidence>
<name>A0AAV4UIV7_CAEEX</name>
<dbReference type="Proteomes" id="UP001054945">
    <property type="component" value="Unassembled WGS sequence"/>
</dbReference>
<gene>
    <name evidence="2" type="ORF">CEXT_637801</name>
</gene>
<proteinExistence type="predicted"/>
<organism evidence="2 3">
    <name type="scientific">Caerostris extrusa</name>
    <name type="common">Bark spider</name>
    <name type="synonym">Caerostris bankana</name>
    <dbReference type="NCBI Taxonomy" id="172846"/>
    <lineage>
        <taxon>Eukaryota</taxon>
        <taxon>Metazoa</taxon>
        <taxon>Ecdysozoa</taxon>
        <taxon>Arthropoda</taxon>
        <taxon>Chelicerata</taxon>
        <taxon>Arachnida</taxon>
        <taxon>Araneae</taxon>
        <taxon>Araneomorphae</taxon>
        <taxon>Entelegynae</taxon>
        <taxon>Araneoidea</taxon>
        <taxon>Araneidae</taxon>
        <taxon>Caerostris</taxon>
    </lineage>
</organism>
<comment type="caution">
    <text evidence="2">The sequence shown here is derived from an EMBL/GenBank/DDBJ whole genome shotgun (WGS) entry which is preliminary data.</text>
</comment>
<feature type="region of interest" description="Disordered" evidence="1">
    <location>
        <begin position="257"/>
        <end position="276"/>
    </location>
</feature>
<keyword evidence="3" id="KW-1185">Reference proteome</keyword>
<evidence type="ECO:0000256" key="1">
    <source>
        <dbReference type="SAM" id="MobiDB-lite"/>
    </source>
</evidence>
<dbReference type="AlphaFoldDB" id="A0AAV4UIV7"/>